<dbReference type="PIRSF" id="PIRSF004846">
    <property type="entry name" value="ModA"/>
    <property type="match status" value="1"/>
</dbReference>
<organism evidence="5 6">
    <name type="scientific">Pseudorhizobium tarimense</name>
    <dbReference type="NCBI Taxonomy" id="1079109"/>
    <lineage>
        <taxon>Bacteria</taxon>
        <taxon>Pseudomonadati</taxon>
        <taxon>Pseudomonadota</taxon>
        <taxon>Alphaproteobacteria</taxon>
        <taxon>Hyphomicrobiales</taxon>
        <taxon>Rhizobiaceae</taxon>
        <taxon>Rhizobium/Agrobacterium group</taxon>
        <taxon>Pseudorhizobium</taxon>
    </lineage>
</organism>
<evidence type="ECO:0000256" key="2">
    <source>
        <dbReference type="ARBA" id="ARBA00022723"/>
    </source>
</evidence>
<sequence length="263" mass="27519">MTMINSLRHTVLVCAAVLALLVAGAGASLAQEGVNVFAAASMKNALDAASAAWTKKTGVATSISYAGSSVLAKQIEAGAPANIFISADLDWMDYLAERQLIDPSSRTNLLSNRIVLIGPNGVGTVDIEPGLDLAGLLGDGRLAMAAPESVPAGKYGKAALQKLGAWETVQEKVARADNVRAALQYVSRGEAPYGIVYRTDAKADPGVTVVGIFPEDSHPPIVYPAALLKRSDNPAAASFLSFLKSDMARPYFELEGFEVLGNK</sequence>
<dbReference type="SUPFAM" id="SSF53850">
    <property type="entry name" value="Periplasmic binding protein-like II"/>
    <property type="match status" value="1"/>
</dbReference>
<dbReference type="EMBL" id="JBEPLJ010000006">
    <property type="protein sequence ID" value="MET3585863.1"/>
    <property type="molecule type" value="Genomic_DNA"/>
</dbReference>
<accession>A0ABV2H5Q3</accession>
<evidence type="ECO:0000256" key="4">
    <source>
        <dbReference type="SAM" id="SignalP"/>
    </source>
</evidence>
<keyword evidence="2" id="KW-0479">Metal-binding</keyword>
<dbReference type="Proteomes" id="UP001549031">
    <property type="component" value="Unassembled WGS sequence"/>
</dbReference>
<dbReference type="InterPro" id="IPR005950">
    <property type="entry name" value="ModA"/>
</dbReference>
<name>A0ABV2H5Q3_9HYPH</name>
<keyword evidence="3 4" id="KW-0732">Signal</keyword>
<reference evidence="5 6" key="1">
    <citation type="submission" date="2024-06" db="EMBL/GenBank/DDBJ databases">
        <title>Genomic Encyclopedia of Type Strains, Phase IV (KMG-IV): sequencing the most valuable type-strain genomes for metagenomic binning, comparative biology and taxonomic classification.</title>
        <authorList>
            <person name="Goeker M."/>
        </authorList>
    </citation>
    <scope>NUCLEOTIDE SEQUENCE [LARGE SCALE GENOMIC DNA]</scope>
    <source>
        <strain evidence="5 6">DSM 105042</strain>
    </source>
</reference>
<protein>
    <submittedName>
        <fullName evidence="5">Molybdate transport system substrate-binding protein</fullName>
    </submittedName>
</protein>
<gene>
    <name evidence="5" type="ORF">ABID21_001972</name>
</gene>
<evidence type="ECO:0000256" key="1">
    <source>
        <dbReference type="ARBA" id="ARBA00009175"/>
    </source>
</evidence>
<evidence type="ECO:0000256" key="3">
    <source>
        <dbReference type="ARBA" id="ARBA00022729"/>
    </source>
</evidence>
<comment type="similarity">
    <text evidence="1">Belongs to the bacterial solute-binding protein ModA family.</text>
</comment>
<keyword evidence="6" id="KW-1185">Reference proteome</keyword>
<dbReference type="Pfam" id="PF13531">
    <property type="entry name" value="SBP_bac_11"/>
    <property type="match status" value="1"/>
</dbReference>
<comment type="caution">
    <text evidence="5">The sequence shown here is derived from an EMBL/GenBank/DDBJ whole genome shotgun (WGS) entry which is preliminary data.</text>
</comment>
<dbReference type="CDD" id="cd13536">
    <property type="entry name" value="PBP2_EcModA"/>
    <property type="match status" value="1"/>
</dbReference>
<feature type="chain" id="PRO_5047104449" evidence="4">
    <location>
        <begin position="31"/>
        <end position="263"/>
    </location>
</feature>
<evidence type="ECO:0000313" key="6">
    <source>
        <dbReference type="Proteomes" id="UP001549031"/>
    </source>
</evidence>
<dbReference type="InterPro" id="IPR050682">
    <property type="entry name" value="ModA/WtpA"/>
</dbReference>
<proteinExistence type="inferred from homology"/>
<feature type="signal peptide" evidence="4">
    <location>
        <begin position="1"/>
        <end position="30"/>
    </location>
</feature>
<dbReference type="PANTHER" id="PTHR30632:SF17">
    <property type="entry name" value="MOLYBDATE-BINDING PROTEIN MODA"/>
    <property type="match status" value="1"/>
</dbReference>
<dbReference type="Gene3D" id="3.40.190.10">
    <property type="entry name" value="Periplasmic binding protein-like II"/>
    <property type="match status" value="2"/>
</dbReference>
<dbReference type="NCBIfam" id="TIGR01256">
    <property type="entry name" value="modA"/>
    <property type="match status" value="1"/>
</dbReference>
<dbReference type="PANTHER" id="PTHR30632">
    <property type="entry name" value="MOLYBDATE-BINDING PERIPLASMIC PROTEIN"/>
    <property type="match status" value="1"/>
</dbReference>
<dbReference type="NCBIfam" id="NF007958">
    <property type="entry name" value="PRK10677.1"/>
    <property type="match status" value="1"/>
</dbReference>
<evidence type="ECO:0000313" key="5">
    <source>
        <dbReference type="EMBL" id="MET3585863.1"/>
    </source>
</evidence>